<keyword evidence="2" id="KW-1185">Reference proteome</keyword>
<organism evidence="1 2">
    <name type="scientific">Geobacter hydrogenophilus</name>
    <dbReference type="NCBI Taxonomy" id="40983"/>
    <lineage>
        <taxon>Bacteria</taxon>
        <taxon>Pseudomonadati</taxon>
        <taxon>Thermodesulfobacteriota</taxon>
        <taxon>Desulfuromonadia</taxon>
        <taxon>Geobacterales</taxon>
        <taxon>Geobacteraceae</taxon>
        <taxon>Geobacter</taxon>
    </lineage>
</organism>
<dbReference type="AlphaFoldDB" id="A0A9W6G0Y9"/>
<comment type="caution">
    <text evidence="1">The sequence shown here is derived from an EMBL/GenBank/DDBJ whole genome shotgun (WGS) entry which is preliminary data.</text>
</comment>
<name>A0A9W6G0Y9_9BACT</name>
<dbReference type="Proteomes" id="UP001144352">
    <property type="component" value="Unassembled WGS sequence"/>
</dbReference>
<gene>
    <name evidence="1" type="ORF">GHYDROH2_19410</name>
</gene>
<dbReference type="EMBL" id="BSDS01000001">
    <property type="protein sequence ID" value="GLI38440.1"/>
    <property type="molecule type" value="Genomic_DNA"/>
</dbReference>
<dbReference type="RefSeq" id="WP_214186456.1">
    <property type="nucleotide sequence ID" value="NZ_BSDS01000001.1"/>
</dbReference>
<reference evidence="1" key="1">
    <citation type="submission" date="2022-12" db="EMBL/GenBank/DDBJ databases">
        <title>Reference genome sequencing for broad-spectrum identification of bacterial and archaeal isolates by mass spectrometry.</title>
        <authorList>
            <person name="Sekiguchi Y."/>
            <person name="Tourlousse D.M."/>
        </authorList>
    </citation>
    <scope>NUCLEOTIDE SEQUENCE</scope>
    <source>
        <strain evidence="1">H2</strain>
    </source>
</reference>
<protein>
    <submittedName>
        <fullName evidence="1">Uncharacterized protein</fullName>
    </submittedName>
</protein>
<evidence type="ECO:0000313" key="1">
    <source>
        <dbReference type="EMBL" id="GLI38440.1"/>
    </source>
</evidence>
<evidence type="ECO:0000313" key="2">
    <source>
        <dbReference type="Proteomes" id="UP001144352"/>
    </source>
</evidence>
<sequence>MNDRERWDCGIAAVSADYAALPSALQGEVKTLATAIREARRELHSLAQEMGSGGICASCGGQCCLRGKYHVTVADILVFLAEGEPLFTPRFNRDVCPYLDDCGCMMAPSLRPFPCITFNCERVEELWEPERIEAFYRGERQLRALYGKLEQLFAHRAGAARRMAILGYNHNLERCANGDNDQ</sequence>
<proteinExistence type="predicted"/>
<accession>A0A9W6G0Y9</accession>